<dbReference type="Proteomes" id="UP000054845">
    <property type="component" value="Unassembled WGS sequence"/>
</dbReference>
<feature type="binding site" evidence="8">
    <location>
        <position position="121"/>
    </location>
    <ligand>
        <name>Fe cation</name>
        <dbReference type="ChEBI" id="CHEBI:24875"/>
        <label>2</label>
    </ligand>
</feature>
<dbReference type="InterPro" id="IPR011566">
    <property type="entry name" value="Ubq_synth_Coq7"/>
</dbReference>
<dbReference type="PANTHER" id="PTHR11237">
    <property type="entry name" value="COENZYME Q10 BIOSYNTHESIS PROTEIN 7"/>
    <property type="match status" value="1"/>
</dbReference>
<evidence type="ECO:0000256" key="5">
    <source>
        <dbReference type="ARBA" id="ARBA00023004"/>
    </source>
</evidence>
<evidence type="ECO:0000256" key="8">
    <source>
        <dbReference type="HAMAP-Rule" id="MF_03194"/>
    </source>
</evidence>
<evidence type="ECO:0000256" key="2">
    <source>
        <dbReference type="ARBA" id="ARBA00022688"/>
    </source>
</evidence>
<keyword evidence="8" id="KW-0496">Mitochondrion</keyword>
<evidence type="ECO:0000256" key="1">
    <source>
        <dbReference type="ARBA" id="ARBA00004749"/>
    </source>
</evidence>
<keyword evidence="10" id="KW-1185">Reference proteome</keyword>
<evidence type="ECO:0000313" key="10">
    <source>
        <dbReference type="Proteomes" id="UP000054845"/>
    </source>
</evidence>
<reference evidence="9 10" key="1">
    <citation type="submission" date="2014-09" db="EMBL/GenBank/DDBJ databases">
        <authorList>
            <person name="Magalhaes I.L.F."/>
            <person name="Oliveira U."/>
            <person name="Santos F.R."/>
            <person name="Vidigal T.H.D.A."/>
            <person name="Brescovit A.D."/>
            <person name="Santos A.J."/>
        </authorList>
    </citation>
    <scope>NUCLEOTIDE SEQUENCE [LARGE SCALE GENOMIC DNA]</scope>
</reference>
<name>A0A0P1BCZ5_9BASI</name>
<dbReference type="GO" id="GO:0016709">
    <property type="term" value="F:oxidoreductase activity, acting on paired donors, with incorporation or reduction of molecular oxygen, NAD(P)H as one donor, and incorporation of one atom of oxygen"/>
    <property type="evidence" value="ECO:0007669"/>
    <property type="project" value="UniProtKB-UniRule"/>
</dbReference>
<comment type="function">
    <text evidence="8">Catalyzes the hydroxylation of 2-polyprenyl-3-methyl-6-methoxy-1,4-benzoquinol (DMQH2) during ubiquinone biosynthesis. Has also a structural role in the COQ enzyme complex, stabilizing other COQ polypeptides.</text>
</comment>
<evidence type="ECO:0000313" key="9">
    <source>
        <dbReference type="EMBL" id="CEH13404.1"/>
    </source>
</evidence>
<dbReference type="STRING" id="401625.A0A0P1BCZ5"/>
<dbReference type="Gene3D" id="1.20.1260.10">
    <property type="match status" value="1"/>
</dbReference>
<comment type="pathway">
    <text evidence="1 8">Cofactor biosynthesis; ubiquinone biosynthesis.</text>
</comment>
<feature type="binding site" evidence="8">
    <location>
        <position position="226"/>
    </location>
    <ligand>
        <name>Fe cation</name>
        <dbReference type="ChEBI" id="CHEBI:24875"/>
        <label>1</label>
    </ligand>
</feature>
<feature type="binding site" evidence="8">
    <location>
        <position position="173"/>
    </location>
    <ligand>
        <name>Fe cation</name>
        <dbReference type="ChEBI" id="CHEBI:24875"/>
        <label>2</label>
    </ligand>
</feature>
<dbReference type="AlphaFoldDB" id="A0A0P1BCZ5"/>
<proteinExistence type="inferred from homology"/>
<keyword evidence="3 8" id="KW-0479">Metal-binding</keyword>
<keyword evidence="7 8" id="KW-0472">Membrane</keyword>
<feature type="binding site" evidence="8">
    <location>
        <position position="229"/>
    </location>
    <ligand>
        <name>Fe cation</name>
        <dbReference type="ChEBI" id="CHEBI:24875"/>
        <label>2</label>
    </ligand>
</feature>
<evidence type="ECO:0000256" key="3">
    <source>
        <dbReference type="ARBA" id="ARBA00022723"/>
    </source>
</evidence>
<comment type="subcellular location">
    <subcellularLocation>
        <location evidence="8">Mitochondrion inner membrane</location>
        <topology evidence="8">Peripheral membrane protein</topology>
        <orientation evidence="8">Matrix side</orientation>
    </subcellularLocation>
</comment>
<evidence type="ECO:0000256" key="7">
    <source>
        <dbReference type="ARBA" id="ARBA00023136"/>
    </source>
</evidence>
<keyword evidence="5 8" id="KW-0408">Iron</keyword>
<keyword evidence="4 8" id="KW-0560">Oxidoreductase</keyword>
<dbReference type="SUPFAM" id="SSF47240">
    <property type="entry name" value="Ferritin-like"/>
    <property type="match status" value="1"/>
</dbReference>
<feature type="binding site" evidence="8">
    <location>
        <position position="226"/>
    </location>
    <ligand>
        <name>Fe cation</name>
        <dbReference type="ChEBI" id="CHEBI:24875"/>
        <label>2</label>
    </ligand>
</feature>
<feature type="binding site" evidence="8">
    <location>
        <position position="124"/>
    </location>
    <ligand>
        <name>Fe cation</name>
        <dbReference type="ChEBI" id="CHEBI:24875"/>
        <label>1</label>
    </ligand>
</feature>
<evidence type="ECO:0000256" key="4">
    <source>
        <dbReference type="ARBA" id="ARBA00023002"/>
    </source>
</evidence>
<dbReference type="Pfam" id="PF03232">
    <property type="entry name" value="COQ7"/>
    <property type="match status" value="1"/>
</dbReference>
<dbReference type="GO" id="GO:0006744">
    <property type="term" value="P:ubiquinone biosynthetic process"/>
    <property type="evidence" value="ECO:0007669"/>
    <property type="project" value="UniProtKB-UniRule"/>
</dbReference>
<keyword evidence="2 8" id="KW-0831">Ubiquinone biosynthesis</keyword>
<accession>A0A0P1BCZ5</accession>
<comment type="subunit">
    <text evidence="8">Component of a multi-subunit COQ enzyme complex, composed of at least COQ3, COQ4, COQ5, COQ6, COQ7 and COQ9.</text>
</comment>
<comment type="catalytic activity">
    <reaction evidence="8">
        <text>a 5-methoxy-2-methyl-3-(all-trans-polyprenyl)benzene-1,4-diol + AH2 + O2 = a 3-demethylubiquinol + A + H2O</text>
        <dbReference type="Rhea" id="RHEA:50908"/>
        <dbReference type="Rhea" id="RHEA-COMP:10859"/>
        <dbReference type="Rhea" id="RHEA-COMP:10914"/>
        <dbReference type="ChEBI" id="CHEBI:13193"/>
        <dbReference type="ChEBI" id="CHEBI:15377"/>
        <dbReference type="ChEBI" id="CHEBI:15379"/>
        <dbReference type="ChEBI" id="CHEBI:17499"/>
        <dbReference type="ChEBI" id="CHEBI:84167"/>
        <dbReference type="ChEBI" id="CHEBI:84422"/>
        <dbReference type="EC" id="1.14.99.60"/>
    </reaction>
</comment>
<dbReference type="HAMAP" id="MF_01658">
    <property type="entry name" value="COQ7"/>
    <property type="match status" value="1"/>
</dbReference>
<organism evidence="9 10">
    <name type="scientific">Ceraceosorus bombacis</name>
    <dbReference type="NCBI Taxonomy" id="401625"/>
    <lineage>
        <taxon>Eukaryota</taxon>
        <taxon>Fungi</taxon>
        <taxon>Dikarya</taxon>
        <taxon>Basidiomycota</taxon>
        <taxon>Ustilaginomycotina</taxon>
        <taxon>Exobasidiomycetes</taxon>
        <taxon>Ceraceosorales</taxon>
        <taxon>Ceraceosoraceae</taxon>
        <taxon>Ceraceosorus</taxon>
    </lineage>
</organism>
<protein>
    <recommendedName>
        <fullName evidence="8">5-demethoxyubiquinone hydroxylase, mitochondrial</fullName>
        <shortName evidence="8">DMQ hydroxylase</shortName>
        <ecNumber evidence="8">1.14.99.60</ecNumber>
    </recommendedName>
    <alternativeName>
        <fullName evidence="8">Ubiquinone biosynthesis monooxygenase COQ7</fullName>
    </alternativeName>
</protein>
<dbReference type="GO" id="GO:0046872">
    <property type="term" value="F:metal ion binding"/>
    <property type="evidence" value="ECO:0007669"/>
    <property type="project" value="UniProtKB-KW"/>
</dbReference>
<dbReference type="GO" id="GO:0008682">
    <property type="term" value="F:3-demethoxyubiquinol 3-hydroxylase activity"/>
    <property type="evidence" value="ECO:0007669"/>
    <property type="project" value="UniProtKB-EC"/>
</dbReference>
<gene>
    <name evidence="8" type="primary">COQ7</name>
</gene>
<dbReference type="PANTHER" id="PTHR11237:SF4">
    <property type="entry name" value="5-DEMETHOXYUBIQUINONE HYDROXYLASE, MITOCHONDRIAL"/>
    <property type="match status" value="1"/>
</dbReference>
<dbReference type="InterPro" id="IPR009078">
    <property type="entry name" value="Ferritin-like_SF"/>
</dbReference>
<feature type="binding site" evidence="8">
    <location>
        <position position="88"/>
    </location>
    <ligand>
        <name>Fe cation</name>
        <dbReference type="ChEBI" id="CHEBI:24875"/>
        <label>1</label>
    </ligand>
</feature>
<comment type="cofactor">
    <cofactor evidence="8">
        <name>Fe cation</name>
        <dbReference type="ChEBI" id="CHEBI:24875"/>
    </cofactor>
    <text evidence="8">Binds 2 iron ions per subunit.</text>
</comment>
<dbReference type="EC" id="1.14.99.60" evidence="8"/>
<keyword evidence="6 8" id="KW-0503">Monooxygenase</keyword>
<dbReference type="UniPathway" id="UPA00232"/>
<dbReference type="GO" id="GO:0031314">
    <property type="term" value="C:extrinsic component of mitochondrial inner membrane"/>
    <property type="evidence" value="ECO:0007669"/>
    <property type="project" value="UniProtKB-UniRule"/>
</dbReference>
<dbReference type="EMBL" id="CCYA01000217">
    <property type="protein sequence ID" value="CEH13404.1"/>
    <property type="molecule type" value="Genomic_DNA"/>
</dbReference>
<comment type="similarity">
    <text evidence="8">Belongs to the COQ7 family.</text>
</comment>
<dbReference type="InterPro" id="IPR012347">
    <property type="entry name" value="Ferritin-like"/>
</dbReference>
<evidence type="ECO:0000256" key="6">
    <source>
        <dbReference type="ARBA" id="ARBA00023033"/>
    </source>
</evidence>
<dbReference type="CDD" id="cd01042">
    <property type="entry name" value="DMQH"/>
    <property type="match status" value="1"/>
</dbReference>
<sequence>MIARANAHLPLRALLPVFGRQARSQVKSVTSLASSAYSADDTAPSVRINSASTAGASTPKLGTASTPCLSPHDRLLLSQMLRVDHAGEVAANTIYEAQADVFRRLGDSQTEQLMLEMWSTEKKHLRVVTDILRQHRVTPSKLLPVWSAAGSLLGGVTALLGKEAAMACTEAVETVIGEHYDDQLDHLSSLVNQNDASSRDAGFPHEGVDPSLPLLSSVIKEFRDDELEHLDTAVENDAQQAPAHALLSAVVGWGCRAAIQVAGRY</sequence>
<feature type="binding site" evidence="8">
    <location>
        <position position="121"/>
    </location>
    <ligand>
        <name>Fe cation</name>
        <dbReference type="ChEBI" id="CHEBI:24875"/>
        <label>1</label>
    </ligand>
</feature>
<keyword evidence="8" id="KW-0999">Mitochondrion inner membrane</keyword>
<dbReference type="OrthoDB" id="275371at2759"/>